<proteinExistence type="predicted"/>
<protein>
    <submittedName>
        <fullName evidence="2">Uncharacterized protein</fullName>
    </submittedName>
</protein>
<feature type="transmembrane region" description="Helical" evidence="1">
    <location>
        <begin position="12"/>
        <end position="31"/>
    </location>
</feature>
<accession>I3YUW8</accession>
<gene>
    <name evidence="2" type="ordered locus">Aeqsu_1293</name>
</gene>
<keyword evidence="1" id="KW-1133">Transmembrane helix</keyword>
<sequence>MKTQSKQKNTKKIILKLTLGFIIGISFGFGVGKMVKSNSRLVNSIETTLQQNCNCELIKSENSFAGIQFSKEDGFSNTKLDFTLMNCNFTSSAEKEVNRLNDILTNEVENYDSVDLITFNFKSENQIQSVKIKDGKIL</sequence>
<dbReference type="Proteomes" id="UP000006049">
    <property type="component" value="Chromosome"/>
</dbReference>
<name>I3YUW8_AEQSU</name>
<organism evidence="2 3">
    <name type="scientific">Aequorivita sublithincola (strain DSM 14238 / LMG 21431 / ACAM 643 / 9-3)</name>
    <dbReference type="NCBI Taxonomy" id="746697"/>
    <lineage>
        <taxon>Bacteria</taxon>
        <taxon>Pseudomonadati</taxon>
        <taxon>Bacteroidota</taxon>
        <taxon>Flavobacteriia</taxon>
        <taxon>Flavobacteriales</taxon>
        <taxon>Flavobacteriaceae</taxon>
        <taxon>Aequorivita</taxon>
    </lineage>
</organism>
<keyword evidence="1" id="KW-0812">Transmembrane</keyword>
<reference evidence="2 3" key="1">
    <citation type="submission" date="2012-06" db="EMBL/GenBank/DDBJ databases">
        <title>The complete genome of Aequorivita sublithincola DSM 14238.</title>
        <authorList>
            <consortium name="US DOE Joint Genome Institute (JGI-PGF)"/>
            <person name="Lucas S."/>
            <person name="Copeland A."/>
            <person name="Lapidus A."/>
            <person name="Goodwin L."/>
            <person name="Pitluck S."/>
            <person name="Peters L."/>
            <person name="Munk A.C.C."/>
            <person name="Kyrpides N."/>
            <person name="Mavromatis K."/>
            <person name="Pagani I."/>
            <person name="Ivanova N."/>
            <person name="Ovchinnikova G."/>
            <person name="Zeytun A."/>
            <person name="Detter J.C."/>
            <person name="Han C."/>
            <person name="Land M."/>
            <person name="Hauser L."/>
            <person name="Markowitz V."/>
            <person name="Cheng J.-F."/>
            <person name="Hugenholtz P."/>
            <person name="Woyke T."/>
            <person name="Wu D."/>
            <person name="Tindall B."/>
            <person name="Faehnrich R."/>
            <person name="Brambilla E."/>
            <person name="Klenk H.-P."/>
            <person name="Eisen J.A."/>
        </authorList>
    </citation>
    <scope>NUCLEOTIDE SEQUENCE [LARGE SCALE GENOMIC DNA]</scope>
    <source>
        <strain evidence="3">DSM 14238 / LMG 21431 / ACAM 643 / 9-3</strain>
    </source>
</reference>
<dbReference type="EMBL" id="CP003280">
    <property type="protein sequence ID" value="AFL80786.1"/>
    <property type="molecule type" value="Genomic_DNA"/>
</dbReference>
<evidence type="ECO:0000256" key="1">
    <source>
        <dbReference type="SAM" id="Phobius"/>
    </source>
</evidence>
<dbReference type="KEGG" id="asl:Aeqsu_1293"/>
<dbReference type="RefSeq" id="WP_014782044.1">
    <property type="nucleotide sequence ID" value="NC_018013.1"/>
</dbReference>
<dbReference type="PATRIC" id="fig|746697.3.peg.1309"/>
<keyword evidence="1" id="KW-0472">Membrane</keyword>
<evidence type="ECO:0000313" key="2">
    <source>
        <dbReference type="EMBL" id="AFL80786.1"/>
    </source>
</evidence>
<keyword evidence="3" id="KW-1185">Reference proteome</keyword>
<dbReference type="STRING" id="746697.Aeqsu_1293"/>
<dbReference type="eggNOG" id="ENOG50330DV">
    <property type="taxonomic scope" value="Bacteria"/>
</dbReference>
<dbReference type="HOGENOM" id="CLU_1850892_0_0_10"/>
<dbReference type="AlphaFoldDB" id="I3YUW8"/>
<dbReference type="OrthoDB" id="1448988at2"/>
<evidence type="ECO:0000313" key="3">
    <source>
        <dbReference type="Proteomes" id="UP000006049"/>
    </source>
</evidence>